<evidence type="ECO:0000256" key="4">
    <source>
        <dbReference type="PROSITE-ProRule" id="PRU00473"/>
    </source>
</evidence>
<name>A0A5C7A3E9_9GAMM</name>
<dbReference type="PANTHER" id="PTHR30329:SF21">
    <property type="entry name" value="LIPOPROTEIN YIAD-RELATED"/>
    <property type="match status" value="1"/>
</dbReference>
<sequence length="578" mass="61986">MDIISHLTRTVSPAVLGDDSSPAKKNLLEQFYAIFAARLADKDTHSRFANENIAQDDQGFYDRVWTDGSQRDTISRELAAAHNVDSTAARGLVAMAAPLAYHEIKSLAGTTPVPQFLTDNQANYQHHIPAWASVVVPAGMLAAAPAGERISDTTSMAPLQREEEEKGSFMKALLPIIGLIILGALAWALLRGCQDNPEPVATPAVTQEQGVDSDNQTAVASAVEPASLRIATGEQANTLYACRMNVGDETLKTTVMNAMNTEFGDDSNKCKADVDDNFAMDMPAATQLAAILPIIKNVPNASMFIKGDEIVVNAPDAATLEQLVADIQAAAPDMNVVAEGPLNLQSEIDSSLAATDAAMIGLGDSPNPRDVARALSLQVVNFEVDKAIIPDANKPFLDRAVKLMEQVPDMKLMIIGHTDKTADAAYNMKLSQERAQSMKDYMVSQGADPAKLMTKGMGETDPIADNSTEQGRFRNRRIEFTVYDETALNNEGANVATLSGGKAFDPDMNPLDSDNDDIMPDSDDRRAVPTPAPKSSLPAANNKLDPDLNPLDSNNDDLLPDSDDPSRGTKLDPKANTQ</sequence>
<feature type="domain" description="OmpA-like" evidence="6">
    <location>
        <begin position="369"/>
        <end position="486"/>
    </location>
</feature>
<keyword evidence="3" id="KW-0998">Cell outer membrane</keyword>
<evidence type="ECO:0000256" key="2">
    <source>
        <dbReference type="ARBA" id="ARBA00023136"/>
    </source>
</evidence>
<evidence type="ECO:0000259" key="6">
    <source>
        <dbReference type="PROSITE" id="PS51123"/>
    </source>
</evidence>
<dbReference type="InterPro" id="IPR036737">
    <property type="entry name" value="OmpA-like_sf"/>
</dbReference>
<dbReference type="InterPro" id="IPR050330">
    <property type="entry name" value="Bact_OuterMem_StrucFunc"/>
</dbReference>
<keyword evidence="2 4" id="KW-0472">Membrane</keyword>
<dbReference type="EMBL" id="VORZ01000002">
    <property type="protein sequence ID" value="TXD97057.1"/>
    <property type="molecule type" value="Genomic_DNA"/>
</dbReference>
<dbReference type="OrthoDB" id="9782229at2"/>
<gene>
    <name evidence="7" type="ORF">ES754_08585</name>
</gene>
<protein>
    <submittedName>
        <fullName evidence="7">OmpA family protein</fullName>
    </submittedName>
</protein>
<evidence type="ECO:0000256" key="3">
    <source>
        <dbReference type="ARBA" id="ARBA00023237"/>
    </source>
</evidence>
<dbReference type="SUPFAM" id="SSF103088">
    <property type="entry name" value="OmpA-like"/>
    <property type="match status" value="1"/>
</dbReference>
<dbReference type="PROSITE" id="PS51123">
    <property type="entry name" value="OMPA_2"/>
    <property type="match status" value="1"/>
</dbReference>
<feature type="compositionally biased region" description="Acidic residues" evidence="5">
    <location>
        <begin position="554"/>
        <end position="563"/>
    </location>
</feature>
<evidence type="ECO:0000313" key="8">
    <source>
        <dbReference type="Proteomes" id="UP000321903"/>
    </source>
</evidence>
<dbReference type="GO" id="GO:0009279">
    <property type="term" value="C:cell outer membrane"/>
    <property type="evidence" value="ECO:0007669"/>
    <property type="project" value="UniProtKB-SubCell"/>
</dbReference>
<dbReference type="Proteomes" id="UP000321903">
    <property type="component" value="Unassembled WGS sequence"/>
</dbReference>
<feature type="compositionally biased region" description="Basic and acidic residues" evidence="5">
    <location>
        <begin position="564"/>
        <end position="578"/>
    </location>
</feature>
<dbReference type="PANTHER" id="PTHR30329">
    <property type="entry name" value="STATOR ELEMENT OF FLAGELLAR MOTOR COMPLEX"/>
    <property type="match status" value="1"/>
</dbReference>
<evidence type="ECO:0000256" key="1">
    <source>
        <dbReference type="ARBA" id="ARBA00004442"/>
    </source>
</evidence>
<accession>A0A5C7A3E9</accession>
<comment type="subcellular location">
    <subcellularLocation>
        <location evidence="1">Cell outer membrane</location>
    </subcellularLocation>
</comment>
<dbReference type="CDD" id="cd07185">
    <property type="entry name" value="OmpA_C-like"/>
    <property type="match status" value="1"/>
</dbReference>
<evidence type="ECO:0000313" key="7">
    <source>
        <dbReference type="EMBL" id="TXD97057.1"/>
    </source>
</evidence>
<evidence type="ECO:0000256" key="5">
    <source>
        <dbReference type="SAM" id="MobiDB-lite"/>
    </source>
</evidence>
<dbReference type="InterPro" id="IPR006664">
    <property type="entry name" value="OMP_bac"/>
</dbReference>
<dbReference type="AlphaFoldDB" id="A0A5C7A3E9"/>
<dbReference type="RefSeq" id="WP_147223762.1">
    <property type="nucleotide sequence ID" value="NZ_CAJGYY010000001.1"/>
</dbReference>
<dbReference type="Pfam" id="PF00691">
    <property type="entry name" value="OmpA"/>
    <property type="match status" value="1"/>
</dbReference>
<keyword evidence="8" id="KW-1185">Reference proteome</keyword>
<dbReference type="Gene3D" id="3.30.1330.60">
    <property type="entry name" value="OmpA-like domain"/>
    <property type="match status" value="1"/>
</dbReference>
<reference evidence="7 8" key="1">
    <citation type="submission" date="2019-08" db="EMBL/GenBank/DDBJ databases">
        <title>Genome sequence of Psychrobacter frigidicola ACAM304 (type strain).</title>
        <authorList>
            <person name="Bowman J.P."/>
        </authorList>
    </citation>
    <scope>NUCLEOTIDE SEQUENCE [LARGE SCALE GENOMIC DNA]</scope>
    <source>
        <strain evidence="7 8">ACAM 304</strain>
    </source>
</reference>
<comment type="caution">
    <text evidence="7">The sequence shown here is derived from an EMBL/GenBank/DDBJ whole genome shotgun (WGS) entry which is preliminary data.</text>
</comment>
<organism evidence="7 8">
    <name type="scientific">Psychrobacter frigidicola</name>
    <dbReference type="NCBI Taxonomy" id="45611"/>
    <lineage>
        <taxon>Bacteria</taxon>
        <taxon>Pseudomonadati</taxon>
        <taxon>Pseudomonadota</taxon>
        <taxon>Gammaproteobacteria</taxon>
        <taxon>Moraxellales</taxon>
        <taxon>Moraxellaceae</taxon>
        <taxon>Psychrobacter</taxon>
    </lineage>
</organism>
<feature type="region of interest" description="Disordered" evidence="5">
    <location>
        <begin position="499"/>
        <end position="578"/>
    </location>
</feature>
<proteinExistence type="predicted"/>
<dbReference type="PRINTS" id="PR01021">
    <property type="entry name" value="OMPADOMAIN"/>
</dbReference>
<dbReference type="InterPro" id="IPR006665">
    <property type="entry name" value="OmpA-like"/>
</dbReference>